<keyword evidence="7" id="KW-1185">Reference proteome</keyword>
<reference evidence="5" key="2">
    <citation type="submission" date="2021-04" db="EMBL/GenBank/DDBJ databases">
        <authorList>
            <person name="Podell S."/>
        </authorList>
    </citation>
    <scope>NUCLEOTIDE SEQUENCE</scope>
    <source>
        <strain evidence="5">Hildebrandi</strain>
    </source>
</reference>
<gene>
    <name evidence="5" type="ORF">IV203_008518</name>
    <name evidence="6" type="ORF">IV203_029217</name>
</gene>
<evidence type="ECO:0000313" key="6">
    <source>
        <dbReference type="EMBL" id="KAG7366547.1"/>
    </source>
</evidence>
<reference evidence="5" key="1">
    <citation type="journal article" date="2021" name="Sci. Rep.">
        <title>Diploid genomic architecture of Nitzschia inconspicua, an elite biomass production diatom.</title>
        <authorList>
            <person name="Oliver A."/>
            <person name="Podell S."/>
            <person name="Pinowska A."/>
            <person name="Traller J.C."/>
            <person name="Smith S.R."/>
            <person name="McClure R."/>
            <person name="Beliaev A."/>
            <person name="Bohutskyi P."/>
            <person name="Hill E.A."/>
            <person name="Rabines A."/>
            <person name="Zheng H."/>
            <person name="Allen L.Z."/>
            <person name="Kuo A."/>
            <person name="Grigoriev I.V."/>
            <person name="Allen A.E."/>
            <person name="Hazlebeck D."/>
            <person name="Allen E.E."/>
        </authorList>
    </citation>
    <scope>NUCLEOTIDE SEQUENCE</scope>
    <source>
        <strain evidence="5">Hildebrandi</strain>
    </source>
</reference>
<feature type="region of interest" description="Disordered" evidence="3">
    <location>
        <begin position="143"/>
        <end position="165"/>
    </location>
</feature>
<evidence type="ECO:0000313" key="5">
    <source>
        <dbReference type="EMBL" id="KAG7352470.1"/>
    </source>
</evidence>
<dbReference type="Pfam" id="PF00571">
    <property type="entry name" value="CBS"/>
    <property type="match status" value="2"/>
</dbReference>
<feature type="compositionally biased region" description="Low complexity" evidence="3">
    <location>
        <begin position="149"/>
        <end position="158"/>
    </location>
</feature>
<proteinExistence type="predicted"/>
<dbReference type="AlphaFoldDB" id="A0A9K3L0A7"/>
<dbReference type="InterPro" id="IPR000644">
    <property type="entry name" value="CBS_dom"/>
</dbReference>
<dbReference type="SMART" id="SM00116">
    <property type="entry name" value="CBS"/>
    <property type="match status" value="2"/>
</dbReference>
<protein>
    <submittedName>
        <fullName evidence="5">CBS domain containing protein</fullName>
    </submittedName>
</protein>
<name>A0A9K3L0A7_9STRA</name>
<feature type="domain" description="CBS" evidence="4">
    <location>
        <begin position="73"/>
        <end position="129"/>
    </location>
</feature>
<evidence type="ECO:0000256" key="3">
    <source>
        <dbReference type="SAM" id="MobiDB-lite"/>
    </source>
</evidence>
<accession>A0A9K3L0A7</accession>
<dbReference type="EMBL" id="JAGRRH010000017">
    <property type="protein sequence ID" value="KAG7352470.1"/>
    <property type="molecule type" value="Genomic_DNA"/>
</dbReference>
<dbReference type="Proteomes" id="UP000693970">
    <property type="component" value="Unassembled WGS sequence"/>
</dbReference>
<comment type="caution">
    <text evidence="5">The sequence shown here is derived from an EMBL/GenBank/DDBJ whole genome shotgun (WGS) entry which is preliminary data.</text>
</comment>
<dbReference type="PROSITE" id="PS51371">
    <property type="entry name" value="CBS"/>
    <property type="match status" value="2"/>
</dbReference>
<keyword evidence="1 2" id="KW-0129">CBS domain</keyword>
<evidence type="ECO:0000313" key="7">
    <source>
        <dbReference type="Proteomes" id="UP000693970"/>
    </source>
</evidence>
<evidence type="ECO:0000256" key="1">
    <source>
        <dbReference type="ARBA" id="ARBA00023122"/>
    </source>
</evidence>
<sequence length="195" mass="21866">MRVSTFMQPADKVITCKQTDTIQTVMDLMLEHNIGAVVVPNAPGHPVGIITKTDLVQAYHDNLALDHKVQEIMRTGLEVCDENMNRDQAARVLERNKNHHAVVVDKNGEFKGLISSWDITVECARDDRAWPWNRQEGGKFERTDKKTATRTAATELATSPTTPVDETHISKNVKAKPQLGDSFRDYIDNLGLVDM</sequence>
<feature type="domain" description="CBS" evidence="4">
    <location>
        <begin position="7"/>
        <end position="65"/>
    </location>
</feature>
<dbReference type="InterPro" id="IPR051257">
    <property type="entry name" value="Diverse_CBS-Domain"/>
</dbReference>
<evidence type="ECO:0000256" key="2">
    <source>
        <dbReference type="PROSITE-ProRule" id="PRU00703"/>
    </source>
</evidence>
<evidence type="ECO:0000259" key="4">
    <source>
        <dbReference type="PROSITE" id="PS51371"/>
    </source>
</evidence>
<dbReference type="EMBL" id="JAGRRH010000007">
    <property type="protein sequence ID" value="KAG7366547.1"/>
    <property type="molecule type" value="Genomic_DNA"/>
</dbReference>
<organism evidence="5 7">
    <name type="scientific">Nitzschia inconspicua</name>
    <dbReference type="NCBI Taxonomy" id="303405"/>
    <lineage>
        <taxon>Eukaryota</taxon>
        <taxon>Sar</taxon>
        <taxon>Stramenopiles</taxon>
        <taxon>Ochrophyta</taxon>
        <taxon>Bacillariophyta</taxon>
        <taxon>Bacillariophyceae</taxon>
        <taxon>Bacillariophycidae</taxon>
        <taxon>Bacillariales</taxon>
        <taxon>Bacillariaceae</taxon>
        <taxon>Nitzschia</taxon>
    </lineage>
</organism>
<dbReference type="PANTHER" id="PTHR43080">
    <property type="entry name" value="CBS DOMAIN-CONTAINING PROTEIN CBSX3, MITOCHONDRIAL"/>
    <property type="match status" value="1"/>
</dbReference>
<dbReference type="PANTHER" id="PTHR43080:SF29">
    <property type="entry name" value="OS02G0818000 PROTEIN"/>
    <property type="match status" value="1"/>
</dbReference>
<dbReference type="OrthoDB" id="418595at2759"/>